<dbReference type="AlphaFoldDB" id="A0A2T7A5Q1"/>
<gene>
    <name evidence="3" type="ORF">B9Z19DRAFT_1073602</name>
</gene>
<evidence type="ECO:0000313" key="3">
    <source>
        <dbReference type="EMBL" id="PUU82995.1"/>
    </source>
</evidence>
<dbReference type="Proteomes" id="UP000244722">
    <property type="component" value="Unassembled WGS sequence"/>
</dbReference>
<dbReference type="OrthoDB" id="10514864at2759"/>
<feature type="region of interest" description="Disordered" evidence="1">
    <location>
        <begin position="1"/>
        <end position="84"/>
    </location>
</feature>
<sequence>MAFFRPVVPAPHPTERSTETTTAEFAVPPPATSKVASPARSTTITITVRSKTTTISTEKEKQAQPTSSEVSSPTQSGSDTSLGIQMTSASSTQGLNTTATSTTSQASITPATTFGLGDGKQLVHSGALTGTTIATDGSTFTHLATPSSNTAQSHNRLPKPVIIGIAASGCIALVSLMAVIIWCTYKDRHKRRKERGSGSSADPEDREVGLRSRMRQSSQVKRLKISHPFTPVYDQPATVSVRDLQNSAPWNIPRSVASSSSQNVLLPTAPSTSEAISPYGGYTTSDNCAGNNSPLTSNIYPSPPALRIQKEQAGVREFVREYLAPVSSPQNQPRSLASSSNAGQSSSTQRPQPTVTRTPTTTASESIWDDEVSIVKPHIDMQMDAYPSRSRVDEEYGGKRPSLEQDRRDLSMLSDHQHASAWRNTALNTFSVASSHPSLRVPERGDWKQNDRGIRETMMSDGEDIWSDKGYDPRDDLPLKREEIKGLRVSAILADRGWERARKLFSGESF</sequence>
<keyword evidence="2" id="KW-0812">Transmembrane</keyword>
<proteinExistence type="predicted"/>
<feature type="compositionally biased region" description="Polar residues" evidence="1">
    <location>
        <begin position="256"/>
        <end position="275"/>
    </location>
</feature>
<feature type="transmembrane region" description="Helical" evidence="2">
    <location>
        <begin position="161"/>
        <end position="185"/>
    </location>
</feature>
<evidence type="ECO:0000256" key="1">
    <source>
        <dbReference type="SAM" id="MobiDB-lite"/>
    </source>
</evidence>
<feature type="region of interest" description="Disordered" evidence="1">
    <location>
        <begin position="255"/>
        <end position="278"/>
    </location>
</feature>
<feature type="region of interest" description="Disordered" evidence="1">
    <location>
        <begin position="325"/>
        <end position="403"/>
    </location>
</feature>
<evidence type="ECO:0000256" key="2">
    <source>
        <dbReference type="SAM" id="Phobius"/>
    </source>
</evidence>
<keyword evidence="2" id="KW-1133">Transmembrane helix</keyword>
<reference evidence="3 4" key="1">
    <citation type="submission" date="2017-04" db="EMBL/GenBank/DDBJ databases">
        <title>Draft genome sequence of Tuber borchii Vittad., a whitish edible truffle.</title>
        <authorList>
            <consortium name="DOE Joint Genome Institute"/>
            <person name="Murat C."/>
            <person name="Kuo A."/>
            <person name="Barry K.W."/>
            <person name="Clum A."/>
            <person name="Dockter R.B."/>
            <person name="Fauchery L."/>
            <person name="Iotti M."/>
            <person name="Kohler A."/>
            <person name="Labutti K."/>
            <person name="Lindquist E.A."/>
            <person name="Lipzen A."/>
            <person name="Ohm R.A."/>
            <person name="Wang M."/>
            <person name="Grigoriev I.V."/>
            <person name="Zambonelli A."/>
            <person name="Martin F.M."/>
        </authorList>
    </citation>
    <scope>NUCLEOTIDE SEQUENCE [LARGE SCALE GENOMIC DNA]</scope>
    <source>
        <strain evidence="3 4">Tbo3840</strain>
    </source>
</reference>
<accession>A0A2T7A5Q1</accession>
<organism evidence="3 4">
    <name type="scientific">Tuber borchii</name>
    <name type="common">White truffle</name>
    <dbReference type="NCBI Taxonomy" id="42251"/>
    <lineage>
        <taxon>Eukaryota</taxon>
        <taxon>Fungi</taxon>
        <taxon>Dikarya</taxon>
        <taxon>Ascomycota</taxon>
        <taxon>Pezizomycotina</taxon>
        <taxon>Pezizomycetes</taxon>
        <taxon>Pezizales</taxon>
        <taxon>Tuberaceae</taxon>
        <taxon>Tuber</taxon>
    </lineage>
</organism>
<comment type="caution">
    <text evidence="3">The sequence shown here is derived from an EMBL/GenBank/DDBJ whole genome shotgun (WGS) entry which is preliminary data.</text>
</comment>
<keyword evidence="4" id="KW-1185">Reference proteome</keyword>
<feature type="compositionally biased region" description="Low complexity" evidence="1">
    <location>
        <begin position="335"/>
        <end position="362"/>
    </location>
</feature>
<evidence type="ECO:0000313" key="4">
    <source>
        <dbReference type="Proteomes" id="UP000244722"/>
    </source>
</evidence>
<keyword evidence="2" id="KW-0472">Membrane</keyword>
<dbReference type="EMBL" id="NESQ01000018">
    <property type="protein sequence ID" value="PUU82995.1"/>
    <property type="molecule type" value="Genomic_DNA"/>
</dbReference>
<feature type="region of interest" description="Disordered" evidence="1">
    <location>
        <begin position="191"/>
        <end position="217"/>
    </location>
</feature>
<protein>
    <submittedName>
        <fullName evidence="3">Uncharacterized protein</fullName>
    </submittedName>
</protein>
<feature type="compositionally biased region" description="Polar residues" evidence="1">
    <location>
        <begin position="63"/>
        <end position="84"/>
    </location>
</feature>
<feature type="compositionally biased region" description="Low complexity" evidence="1">
    <location>
        <begin position="41"/>
        <end position="56"/>
    </location>
</feature>
<feature type="compositionally biased region" description="Basic and acidic residues" evidence="1">
    <location>
        <begin position="390"/>
        <end position="403"/>
    </location>
</feature>
<name>A0A2T7A5Q1_TUBBO</name>